<organism evidence="1 2">
    <name type="scientific">Desulfovibrio ferrophilus</name>
    <dbReference type="NCBI Taxonomy" id="241368"/>
    <lineage>
        <taxon>Bacteria</taxon>
        <taxon>Pseudomonadati</taxon>
        <taxon>Thermodesulfobacteriota</taxon>
        <taxon>Desulfovibrionia</taxon>
        <taxon>Desulfovibrionales</taxon>
        <taxon>Desulfovibrionaceae</taxon>
        <taxon>Desulfovibrio</taxon>
    </lineage>
</organism>
<gene>
    <name evidence="1" type="ORF">DFE_2861</name>
</gene>
<dbReference type="InterPro" id="IPR027417">
    <property type="entry name" value="P-loop_NTPase"/>
</dbReference>
<evidence type="ECO:0000313" key="1">
    <source>
        <dbReference type="EMBL" id="BBD09587.1"/>
    </source>
</evidence>
<dbReference type="AlphaFoldDB" id="A0A2Z6B241"/>
<dbReference type="SUPFAM" id="SSF52540">
    <property type="entry name" value="P-loop containing nucleoside triphosphate hydrolases"/>
    <property type="match status" value="1"/>
</dbReference>
<keyword evidence="2" id="KW-1185">Reference proteome</keyword>
<proteinExistence type="predicted"/>
<sequence>MNEIQYEQLMPVYLFSIPRGGSNIFSAFMHNHDSIVALTHTAAKQYVDRMHLGQPLGLANSSCTYAESAPLKCNNSVTHVVLHNMHYNKKKKYYYIDYGLKEIASGRAQGVVLFRHPVSVFLSMDAFRAKFDRPGWRLSRENSYCIMERFILPQLSMLRNADVYPVEIGSFIKDIDAEYASLCKHLSLGYKPRYGSFQETFSSVCASDGNPYAVKDFSRYSGGFVEAKGYTPKPQPMFYNPATGQPLLGRGGFNPCVPVSHSRLTAFKHRLTPEAARILESVFTGYMARRDALWLLENEDLSIERLKAMDVNQDPMRKLFFVSLSMVKRVQKRFTACGVNKKDEPNV</sequence>
<evidence type="ECO:0000313" key="2">
    <source>
        <dbReference type="Proteomes" id="UP000269883"/>
    </source>
</evidence>
<reference evidence="1 2" key="1">
    <citation type="journal article" date="2018" name="Sci. Adv.">
        <title>Multi-heme cytochromes provide a pathway for survival in energy-limited environments.</title>
        <authorList>
            <person name="Deng X."/>
            <person name="Dohmae N."/>
            <person name="Nealson K.H."/>
            <person name="Hashimoto K."/>
            <person name="Okamoto A."/>
        </authorList>
    </citation>
    <scope>NUCLEOTIDE SEQUENCE [LARGE SCALE GENOMIC DNA]</scope>
    <source>
        <strain evidence="1 2">IS5</strain>
    </source>
</reference>
<protein>
    <submittedName>
        <fullName evidence="1">Dihydroorotate dehydrogenase</fullName>
    </submittedName>
</protein>
<name>A0A2Z6B241_9BACT</name>
<dbReference type="KEGG" id="dfl:DFE_2861"/>
<dbReference type="RefSeq" id="WP_126380619.1">
    <property type="nucleotide sequence ID" value="NZ_AP017378.1"/>
</dbReference>
<accession>A0A2Z6B241</accession>
<dbReference type="Gene3D" id="3.40.50.300">
    <property type="entry name" value="P-loop containing nucleotide triphosphate hydrolases"/>
    <property type="match status" value="1"/>
</dbReference>
<dbReference type="EMBL" id="AP017378">
    <property type="protein sequence ID" value="BBD09587.1"/>
    <property type="molecule type" value="Genomic_DNA"/>
</dbReference>
<dbReference type="Proteomes" id="UP000269883">
    <property type="component" value="Chromosome"/>
</dbReference>